<protein>
    <submittedName>
        <fullName evidence="3">DNA primase TraC</fullName>
        <ecNumber evidence="3">2.7.7.-</ecNumber>
    </submittedName>
</protein>
<dbReference type="EMBL" id="FMSV02000503">
    <property type="protein sequence ID" value="SEH06687.1"/>
    <property type="molecule type" value="Genomic_DNA"/>
</dbReference>
<evidence type="ECO:0000256" key="1">
    <source>
        <dbReference type="SAM" id="MobiDB-lite"/>
    </source>
</evidence>
<keyword evidence="3" id="KW-0548">Nucleotidyltransferase</keyword>
<feature type="compositionally biased region" description="Low complexity" evidence="1">
    <location>
        <begin position="951"/>
        <end position="963"/>
    </location>
</feature>
<dbReference type="CDD" id="cd01029">
    <property type="entry name" value="TOPRIM_primases"/>
    <property type="match status" value="1"/>
</dbReference>
<dbReference type="InterPro" id="IPR034154">
    <property type="entry name" value="TOPRIM_DnaG/twinkle"/>
</dbReference>
<dbReference type="RefSeq" id="WP_103920442.1">
    <property type="nucleotide sequence ID" value="NZ_FMSV02000503.1"/>
</dbReference>
<dbReference type="SMART" id="SM00493">
    <property type="entry name" value="TOPRIM"/>
    <property type="match status" value="1"/>
</dbReference>
<gene>
    <name evidence="3" type="primary">traC_2</name>
    <name evidence="3" type="ORF">MBHS_02552</name>
</gene>
<proteinExistence type="predicted"/>
<keyword evidence="4" id="KW-1185">Reference proteome</keyword>
<feature type="region of interest" description="Disordered" evidence="1">
    <location>
        <begin position="905"/>
        <end position="963"/>
    </location>
</feature>
<dbReference type="Pfam" id="PF13362">
    <property type="entry name" value="Toprim_3"/>
    <property type="match status" value="1"/>
</dbReference>
<dbReference type="AlphaFoldDB" id="A0A1H6F9A3"/>
<evidence type="ECO:0000313" key="4">
    <source>
        <dbReference type="Proteomes" id="UP000236724"/>
    </source>
</evidence>
<feature type="domain" description="Toprim" evidence="2">
    <location>
        <begin position="194"/>
        <end position="266"/>
    </location>
</feature>
<dbReference type="GO" id="GO:0016779">
    <property type="term" value="F:nucleotidyltransferase activity"/>
    <property type="evidence" value="ECO:0007669"/>
    <property type="project" value="UniProtKB-KW"/>
</dbReference>
<feature type="compositionally biased region" description="Polar residues" evidence="1">
    <location>
        <begin position="918"/>
        <end position="936"/>
    </location>
</feature>
<accession>A0A1H6F9A3</accession>
<dbReference type="Proteomes" id="UP000236724">
    <property type="component" value="Unassembled WGS sequence"/>
</dbReference>
<name>A0A1H6F9A3_9GAMM</name>
<dbReference type="Pfam" id="PF06048">
    <property type="entry name" value="DUF927"/>
    <property type="match status" value="1"/>
</dbReference>
<dbReference type="EC" id="2.7.7.-" evidence="3"/>
<evidence type="ECO:0000259" key="2">
    <source>
        <dbReference type="SMART" id="SM00493"/>
    </source>
</evidence>
<sequence>MTTDKYIQSAIDAELDNISSSTGGRNNALNSAAFALGSLCAANWNDYTRQQAEDNLMQAALDVELQESEARATIKSGLDDGEQEPRKKPEALNQHHNKKQFFKTPADAVGAWSTLPAADSDHAYLQRKNIQPYIARQNGDELIIPLQTDFAGTVTSVQRILPTRNKSGTDKLFIKGTQKKGAFCLIGEVEEDKPLLFCEGYATGASIHEATGLPVVVCFDSGNLPRVAQKLRNETNQCPFIYCVDADEAGKNAARKAVKKSGGLDCIPDFSGINSKGNDFNDLHNVAGLNTVKKQISEMVDRVESGLLNAGFTGQSDDDKPQFKLENGKLYRLHSKKDELGVKSDYICIGSAIQVKAATVDMRGGNHGRLLVFYDRQYERQFVMPMEMLASETSKLAGALLNRGYWCVAPHQKFIRDGIAEYVNSVRPPETLTTTESTGWHDHTFVFTGGEVIGNDNKVIFTGADTDIYAAQGTLTQWQQAVAELCTGNSRLLFSTSLAFAGVLMPLTGDEGAGTNIYGDTSTGKTTTQRAAASVWGSPEPGGFISKWNATATGLEIQAVQRNHTLFCIDELGEVDPKIAGRLIYQLASGVQKGRGRAGDTGIGLANLKTWKMPFISSAEKTLAQHIEETGQRLYGGQAVRCVDIPADAGAGLGVFEDVHGTPGNAKAAGAAFSERIKDATHKFYGTAGRAFVQALLKMGIAKTLDFVTSKRTEFMLCLPSDAGSVPRRAAKLFSLSAAAGELAIQLNILPWQPGTAMEAAKRCFNDWLAENGTGNPEEQAALAQVAYFIETNQENFRRWNEKDASSGGRNISHQVGYLSEDENEYYIMPEIFKKDTCKGYRPEFVLKQLDKRGILVYSPKRRQLQIRLPNAKKPSKVYAIKTDFTENVLDTLDTLDTTIHKANNNGASSCNHPVATSYPTGDSVTTESQSCSGQNHPEKKSVSTVTTAGNSVSTENSNENNVVPTVSSVTTIKTGLPKKTYQKPYVGSPSTALVMDEDFYSDNGGGAIS</sequence>
<dbReference type="Gene3D" id="3.40.1360.10">
    <property type="match status" value="1"/>
</dbReference>
<feature type="region of interest" description="Disordered" evidence="1">
    <location>
        <begin position="75"/>
        <end position="97"/>
    </location>
</feature>
<reference evidence="3 4" key="1">
    <citation type="submission" date="2016-10" db="EMBL/GenBank/DDBJ databases">
        <authorList>
            <person name="de Groot N.N."/>
        </authorList>
    </citation>
    <scope>NUCLEOTIDE SEQUENCE [LARGE SCALE GENOMIC DNA]</scope>
    <source>
        <strain evidence="3">MBHS1</strain>
    </source>
</reference>
<dbReference type="InterPro" id="IPR009270">
    <property type="entry name" value="DUF927"/>
</dbReference>
<dbReference type="OrthoDB" id="784829at2"/>
<evidence type="ECO:0000313" key="3">
    <source>
        <dbReference type="EMBL" id="SEH06687.1"/>
    </source>
</evidence>
<dbReference type="InterPro" id="IPR006171">
    <property type="entry name" value="TOPRIM_dom"/>
</dbReference>
<keyword evidence="3" id="KW-0808">Transferase</keyword>
<organism evidence="3 4">
    <name type="scientific">Candidatus Venteria ishoeyi</name>
    <dbReference type="NCBI Taxonomy" id="1899563"/>
    <lineage>
        <taxon>Bacteria</taxon>
        <taxon>Pseudomonadati</taxon>
        <taxon>Pseudomonadota</taxon>
        <taxon>Gammaproteobacteria</taxon>
        <taxon>Thiotrichales</taxon>
        <taxon>Thiotrichaceae</taxon>
        <taxon>Venteria</taxon>
    </lineage>
</organism>